<dbReference type="Gene3D" id="3.30.110.90">
    <property type="entry name" value="Amidohydrolase"/>
    <property type="match status" value="1"/>
</dbReference>
<sequence length="459" mass="47799">MMSDANRTMVALRAIFLLALSLLAMPAAAAEAAPPTLFVNVNVVPMDRERVLRGQSVLVREGRIAAIAPKIAAPAGAVVVVDGGGTAYLLPGLSDMHVHVRDRETLAMLLASGVTTALDMGEAHNAIVGRTRAAIARGDTPGPRLFAALAVDGSAQFGHLVLPTPEIARDAVRVAKANGYEFIKVYSNLTPEVFAALVIEARAQGLAVVGHNVEKIGLERQVAGGQAMVAHLEEFLYGFFKLPEGADPQAAPADSEIARAVAFLKQHGTTVTADLATYQAIAAQWGKPAAVQAALASPEARHLSPGDRIDWRRSGYQRRTGSLDARAAFLGRFARALAAAGVPLIAGTDAPTIAGLFAGDALHRDLAALEAAGLSRYQALATATREPGAFVARALPPGERFGTVAVGSRADLLLVTANPLDGLVALREPVGVMAAGRWHDAAALAAMREKVADTYVATP</sequence>
<dbReference type="RefSeq" id="WP_380863121.1">
    <property type="nucleotide sequence ID" value="NZ_JBHRXV010000011.1"/>
</dbReference>
<dbReference type="EMBL" id="JBHRXV010000011">
    <property type="protein sequence ID" value="MFC3714048.1"/>
    <property type="molecule type" value="Genomic_DNA"/>
</dbReference>
<organism evidence="3 4">
    <name type="scientific">Sphingoaurantiacus capsulatus</name>
    <dbReference type="NCBI Taxonomy" id="1771310"/>
    <lineage>
        <taxon>Bacteria</taxon>
        <taxon>Pseudomonadati</taxon>
        <taxon>Pseudomonadota</taxon>
        <taxon>Alphaproteobacteria</taxon>
        <taxon>Sphingomonadales</taxon>
        <taxon>Sphingosinicellaceae</taxon>
        <taxon>Sphingoaurantiacus</taxon>
    </lineage>
</organism>
<reference evidence="4" key="1">
    <citation type="journal article" date="2019" name="Int. J. Syst. Evol. Microbiol.">
        <title>The Global Catalogue of Microorganisms (GCM) 10K type strain sequencing project: providing services to taxonomists for standard genome sequencing and annotation.</title>
        <authorList>
            <consortium name="The Broad Institute Genomics Platform"/>
            <consortium name="The Broad Institute Genome Sequencing Center for Infectious Disease"/>
            <person name="Wu L."/>
            <person name="Ma J."/>
        </authorList>
    </citation>
    <scope>NUCLEOTIDE SEQUENCE [LARGE SCALE GENOMIC DNA]</scope>
    <source>
        <strain evidence="4">KCTC 42644</strain>
    </source>
</reference>
<gene>
    <name evidence="3" type="ORF">ACFOMD_15865</name>
</gene>
<evidence type="ECO:0000313" key="4">
    <source>
        <dbReference type="Proteomes" id="UP001595615"/>
    </source>
</evidence>
<dbReference type="SUPFAM" id="SSF51556">
    <property type="entry name" value="Metallo-dependent hydrolases"/>
    <property type="match status" value="1"/>
</dbReference>
<feature type="domain" description="Amidohydrolase-related" evidence="2">
    <location>
        <begin position="88"/>
        <end position="438"/>
    </location>
</feature>
<dbReference type="InterPro" id="IPR032466">
    <property type="entry name" value="Metal_Hydrolase"/>
</dbReference>
<feature type="chain" id="PRO_5046123733" evidence="1">
    <location>
        <begin position="30"/>
        <end position="459"/>
    </location>
</feature>
<evidence type="ECO:0000259" key="2">
    <source>
        <dbReference type="Pfam" id="PF01979"/>
    </source>
</evidence>
<dbReference type="PANTHER" id="PTHR43135:SF3">
    <property type="entry name" value="ALPHA-D-RIBOSE 1-METHYLPHOSPHONATE 5-TRIPHOSPHATE DIPHOSPHATASE"/>
    <property type="match status" value="1"/>
</dbReference>
<keyword evidence="4" id="KW-1185">Reference proteome</keyword>
<name>A0ABV7XE76_9SPHN</name>
<dbReference type="InterPro" id="IPR051781">
    <property type="entry name" value="Metallo-dep_Hydrolase"/>
</dbReference>
<dbReference type="PANTHER" id="PTHR43135">
    <property type="entry name" value="ALPHA-D-RIBOSE 1-METHYLPHOSPHONATE 5-TRIPHOSPHATE DIPHOSPHATASE"/>
    <property type="match status" value="1"/>
</dbReference>
<evidence type="ECO:0000256" key="1">
    <source>
        <dbReference type="SAM" id="SignalP"/>
    </source>
</evidence>
<dbReference type="Gene3D" id="2.30.40.10">
    <property type="entry name" value="Urease, subunit C, domain 1"/>
    <property type="match status" value="1"/>
</dbReference>
<feature type="signal peptide" evidence="1">
    <location>
        <begin position="1"/>
        <end position="29"/>
    </location>
</feature>
<dbReference type="Pfam" id="PF01979">
    <property type="entry name" value="Amidohydro_1"/>
    <property type="match status" value="1"/>
</dbReference>
<dbReference type="InterPro" id="IPR006680">
    <property type="entry name" value="Amidohydro-rel"/>
</dbReference>
<dbReference type="Gene3D" id="3.40.50.10910">
    <property type="entry name" value="Amidohydrolase"/>
    <property type="match status" value="1"/>
</dbReference>
<keyword evidence="1" id="KW-0732">Signal</keyword>
<dbReference type="Gene3D" id="1.20.58.520">
    <property type="entry name" value="Amidohydrolase"/>
    <property type="match status" value="1"/>
</dbReference>
<accession>A0ABV7XE76</accession>
<dbReference type="InterPro" id="IPR011059">
    <property type="entry name" value="Metal-dep_hydrolase_composite"/>
</dbReference>
<dbReference type="Proteomes" id="UP001595615">
    <property type="component" value="Unassembled WGS sequence"/>
</dbReference>
<protein>
    <submittedName>
        <fullName evidence="3">Amidohydrolase family protein</fullName>
    </submittedName>
</protein>
<proteinExistence type="predicted"/>
<comment type="caution">
    <text evidence="3">The sequence shown here is derived from an EMBL/GenBank/DDBJ whole genome shotgun (WGS) entry which is preliminary data.</text>
</comment>
<evidence type="ECO:0000313" key="3">
    <source>
        <dbReference type="EMBL" id="MFC3714048.1"/>
    </source>
</evidence>
<dbReference type="SUPFAM" id="SSF51338">
    <property type="entry name" value="Composite domain of metallo-dependent hydrolases"/>
    <property type="match status" value="1"/>
</dbReference>